<proteinExistence type="predicted"/>
<protein>
    <submittedName>
        <fullName evidence="1">Uncharacterized protein</fullName>
    </submittedName>
</protein>
<accession>A0AA39SB26</accession>
<dbReference type="EMBL" id="JAUESC010000382">
    <property type="protein sequence ID" value="KAK0588128.1"/>
    <property type="molecule type" value="Genomic_DNA"/>
</dbReference>
<sequence length="168" mass="18386">MARLNVWLRVESPPKRFNHRSSPLDRQSWSNQGVRFFNRSEVGSWRPGASRHRLAHSFPANSSGDRSNIVIKGKGQVGDVQCLEPHKHSMRMDAAFNSSGNMALSGGQTVGVNLTAGNGKLQQDAIMKGKNKEGPAIRVGPMKVDQLLGKRGAIEGEEVVYLVAKKVK</sequence>
<evidence type="ECO:0000313" key="1">
    <source>
        <dbReference type="EMBL" id="KAK0588128.1"/>
    </source>
</evidence>
<reference evidence="1" key="2">
    <citation type="submission" date="2023-06" db="EMBL/GenBank/DDBJ databases">
        <authorList>
            <person name="Swenson N.G."/>
            <person name="Wegrzyn J.L."/>
            <person name="Mcevoy S.L."/>
        </authorList>
    </citation>
    <scope>NUCLEOTIDE SEQUENCE</scope>
    <source>
        <strain evidence="1">NS2018</strain>
        <tissue evidence="1">Leaf</tissue>
    </source>
</reference>
<name>A0AA39SB26_ACESA</name>
<dbReference type="AlphaFoldDB" id="A0AA39SB26"/>
<gene>
    <name evidence="1" type="ORF">LWI29_034774</name>
</gene>
<comment type="caution">
    <text evidence="1">The sequence shown here is derived from an EMBL/GenBank/DDBJ whole genome shotgun (WGS) entry which is preliminary data.</text>
</comment>
<dbReference type="Proteomes" id="UP001168877">
    <property type="component" value="Unassembled WGS sequence"/>
</dbReference>
<evidence type="ECO:0000313" key="2">
    <source>
        <dbReference type="Proteomes" id="UP001168877"/>
    </source>
</evidence>
<organism evidence="1 2">
    <name type="scientific">Acer saccharum</name>
    <name type="common">Sugar maple</name>
    <dbReference type="NCBI Taxonomy" id="4024"/>
    <lineage>
        <taxon>Eukaryota</taxon>
        <taxon>Viridiplantae</taxon>
        <taxon>Streptophyta</taxon>
        <taxon>Embryophyta</taxon>
        <taxon>Tracheophyta</taxon>
        <taxon>Spermatophyta</taxon>
        <taxon>Magnoliopsida</taxon>
        <taxon>eudicotyledons</taxon>
        <taxon>Gunneridae</taxon>
        <taxon>Pentapetalae</taxon>
        <taxon>rosids</taxon>
        <taxon>malvids</taxon>
        <taxon>Sapindales</taxon>
        <taxon>Sapindaceae</taxon>
        <taxon>Hippocastanoideae</taxon>
        <taxon>Acereae</taxon>
        <taxon>Acer</taxon>
    </lineage>
</organism>
<reference evidence="1" key="1">
    <citation type="journal article" date="2022" name="Plant J.">
        <title>Strategies of tolerance reflected in two North American maple genomes.</title>
        <authorList>
            <person name="McEvoy S.L."/>
            <person name="Sezen U.U."/>
            <person name="Trouern-Trend A."/>
            <person name="McMahon S.M."/>
            <person name="Schaberg P.G."/>
            <person name="Yang J."/>
            <person name="Wegrzyn J.L."/>
            <person name="Swenson N.G."/>
        </authorList>
    </citation>
    <scope>NUCLEOTIDE SEQUENCE</scope>
    <source>
        <strain evidence="1">NS2018</strain>
    </source>
</reference>
<keyword evidence="2" id="KW-1185">Reference proteome</keyword>